<organism evidence="4 5">
    <name type="scientific">Mucilaginibacter gracilis</name>
    <dbReference type="NCBI Taxonomy" id="423350"/>
    <lineage>
        <taxon>Bacteria</taxon>
        <taxon>Pseudomonadati</taxon>
        <taxon>Bacteroidota</taxon>
        <taxon>Sphingobacteriia</taxon>
        <taxon>Sphingobacteriales</taxon>
        <taxon>Sphingobacteriaceae</taxon>
        <taxon>Mucilaginibacter</taxon>
    </lineage>
</organism>
<dbReference type="Pfam" id="PF12833">
    <property type="entry name" value="HTH_18"/>
    <property type="match status" value="1"/>
</dbReference>
<keyword evidence="2" id="KW-0804">Transcription</keyword>
<evidence type="ECO:0000313" key="5">
    <source>
        <dbReference type="Proteomes" id="UP000268007"/>
    </source>
</evidence>
<protein>
    <submittedName>
        <fullName evidence="4">AraC-like DNA-binding protein</fullName>
    </submittedName>
</protein>
<gene>
    <name evidence="4" type="ORF">BDD43_2696</name>
</gene>
<dbReference type="SUPFAM" id="SSF46689">
    <property type="entry name" value="Homeodomain-like"/>
    <property type="match status" value="1"/>
</dbReference>
<keyword evidence="5" id="KW-1185">Reference proteome</keyword>
<evidence type="ECO:0000256" key="1">
    <source>
        <dbReference type="ARBA" id="ARBA00023015"/>
    </source>
</evidence>
<dbReference type="PANTHER" id="PTHR47893">
    <property type="entry name" value="REGULATORY PROTEIN PCHR"/>
    <property type="match status" value="1"/>
</dbReference>
<evidence type="ECO:0000313" key="4">
    <source>
        <dbReference type="EMBL" id="RKR82512.1"/>
    </source>
</evidence>
<dbReference type="InterPro" id="IPR018060">
    <property type="entry name" value="HTH_AraC"/>
</dbReference>
<name>A0A495J1B6_9SPHI</name>
<dbReference type="Proteomes" id="UP000268007">
    <property type="component" value="Unassembled WGS sequence"/>
</dbReference>
<dbReference type="RefSeq" id="WP_121198106.1">
    <property type="nucleotide sequence ID" value="NZ_RBKU01000001.1"/>
</dbReference>
<dbReference type="InterPro" id="IPR009057">
    <property type="entry name" value="Homeodomain-like_sf"/>
</dbReference>
<keyword evidence="1" id="KW-0805">Transcription regulation</keyword>
<proteinExistence type="predicted"/>
<dbReference type="GO" id="GO:0003700">
    <property type="term" value="F:DNA-binding transcription factor activity"/>
    <property type="evidence" value="ECO:0007669"/>
    <property type="project" value="InterPro"/>
</dbReference>
<comment type="caution">
    <text evidence="4">The sequence shown here is derived from an EMBL/GenBank/DDBJ whole genome shotgun (WGS) entry which is preliminary data.</text>
</comment>
<feature type="domain" description="HTH araC/xylS-type" evidence="3">
    <location>
        <begin position="254"/>
        <end position="350"/>
    </location>
</feature>
<dbReference type="OrthoDB" id="1156172at2"/>
<dbReference type="Gene3D" id="1.10.10.60">
    <property type="entry name" value="Homeodomain-like"/>
    <property type="match status" value="1"/>
</dbReference>
<dbReference type="PROSITE" id="PS01124">
    <property type="entry name" value="HTH_ARAC_FAMILY_2"/>
    <property type="match status" value="1"/>
</dbReference>
<accession>A0A495J1B6</accession>
<dbReference type="InterPro" id="IPR053142">
    <property type="entry name" value="PchR_regulatory_protein"/>
</dbReference>
<dbReference type="SMART" id="SM00342">
    <property type="entry name" value="HTH_ARAC"/>
    <property type="match status" value="1"/>
</dbReference>
<dbReference type="EMBL" id="RBKU01000001">
    <property type="protein sequence ID" value="RKR82512.1"/>
    <property type="molecule type" value="Genomic_DNA"/>
</dbReference>
<dbReference type="PANTHER" id="PTHR47893:SF1">
    <property type="entry name" value="REGULATORY PROTEIN PCHR"/>
    <property type="match status" value="1"/>
</dbReference>
<dbReference type="GO" id="GO:0043565">
    <property type="term" value="F:sequence-specific DNA binding"/>
    <property type="evidence" value="ECO:0007669"/>
    <property type="project" value="InterPro"/>
</dbReference>
<keyword evidence="4" id="KW-0238">DNA-binding</keyword>
<evidence type="ECO:0000256" key="2">
    <source>
        <dbReference type="ARBA" id="ARBA00023163"/>
    </source>
</evidence>
<sequence length="350" mass="40306">MYKLRINRWLIRFKKNIFTYRNGYFDLPYISNSPAIMVESFKHTPFTKYLPERKEIHTANIFTQGVMRYCELEVGLWIIITEMEFKKNVSTHALFDKEPTDYHFLSHFIYNSPVRGIGINGIAIPTHGWGFSKPGTEIKAYFNKGDQGVFTNFAFSTNWFERNIPMHKQGDLHNFMSFLESKETYKTWDNIVPGADTLIDQILEILKNQNHGHSGIIQVKLLCLQLISQFFTSIATAHIQPLVKLHEQDSGLVARAEKALVDSLLSGFPGVVELAAVLHTSPTKLQLLFKAIYGNSMYQYYQEKQMVLALQMLKAEPKSTKDIASIFGYKNPSKFSVAFKKYHHFLPSQV</sequence>
<dbReference type="AlphaFoldDB" id="A0A495J1B6"/>
<evidence type="ECO:0000259" key="3">
    <source>
        <dbReference type="PROSITE" id="PS01124"/>
    </source>
</evidence>
<reference evidence="4 5" key="1">
    <citation type="submission" date="2018-10" db="EMBL/GenBank/DDBJ databases">
        <title>Genomic Encyclopedia of Archaeal and Bacterial Type Strains, Phase II (KMG-II): from individual species to whole genera.</title>
        <authorList>
            <person name="Goeker M."/>
        </authorList>
    </citation>
    <scope>NUCLEOTIDE SEQUENCE [LARGE SCALE GENOMIC DNA]</scope>
    <source>
        <strain evidence="4 5">DSM 18602</strain>
    </source>
</reference>